<accession>A0AAW2JXB0</accession>
<feature type="region of interest" description="Disordered" evidence="1">
    <location>
        <begin position="50"/>
        <end position="73"/>
    </location>
</feature>
<proteinExistence type="predicted"/>
<evidence type="ECO:0000313" key="2">
    <source>
        <dbReference type="EMBL" id="KAL0298642.1"/>
    </source>
</evidence>
<sequence>MSSTQEQMPSFEQSLKSFSRGLISSVPCKHISTPPQRHLSPTFDGRLILPPMRSLSPVPRRHLFNKPSSKETQ</sequence>
<comment type="caution">
    <text evidence="2">The sequence shown here is derived from an EMBL/GenBank/DDBJ whole genome shotgun (WGS) entry which is preliminary data.</text>
</comment>
<organism evidence="2">
    <name type="scientific">Sesamum radiatum</name>
    <name type="common">Black benniseed</name>
    <dbReference type="NCBI Taxonomy" id="300843"/>
    <lineage>
        <taxon>Eukaryota</taxon>
        <taxon>Viridiplantae</taxon>
        <taxon>Streptophyta</taxon>
        <taxon>Embryophyta</taxon>
        <taxon>Tracheophyta</taxon>
        <taxon>Spermatophyta</taxon>
        <taxon>Magnoliopsida</taxon>
        <taxon>eudicotyledons</taxon>
        <taxon>Gunneridae</taxon>
        <taxon>Pentapetalae</taxon>
        <taxon>asterids</taxon>
        <taxon>lamiids</taxon>
        <taxon>Lamiales</taxon>
        <taxon>Pedaliaceae</taxon>
        <taxon>Sesamum</taxon>
    </lineage>
</organism>
<evidence type="ECO:0000256" key="1">
    <source>
        <dbReference type="SAM" id="MobiDB-lite"/>
    </source>
</evidence>
<dbReference type="AlphaFoldDB" id="A0AAW2JXB0"/>
<dbReference type="EMBL" id="JACGWJ010000031">
    <property type="protein sequence ID" value="KAL0298642.1"/>
    <property type="molecule type" value="Genomic_DNA"/>
</dbReference>
<gene>
    <name evidence="2" type="ORF">Sradi_6524000</name>
</gene>
<reference evidence="2" key="2">
    <citation type="journal article" date="2024" name="Plant">
        <title>Genomic evolution and insights into agronomic trait innovations of Sesamum species.</title>
        <authorList>
            <person name="Miao H."/>
            <person name="Wang L."/>
            <person name="Qu L."/>
            <person name="Liu H."/>
            <person name="Sun Y."/>
            <person name="Le M."/>
            <person name="Wang Q."/>
            <person name="Wei S."/>
            <person name="Zheng Y."/>
            <person name="Lin W."/>
            <person name="Duan Y."/>
            <person name="Cao H."/>
            <person name="Xiong S."/>
            <person name="Wang X."/>
            <person name="Wei L."/>
            <person name="Li C."/>
            <person name="Ma Q."/>
            <person name="Ju M."/>
            <person name="Zhao R."/>
            <person name="Li G."/>
            <person name="Mu C."/>
            <person name="Tian Q."/>
            <person name="Mei H."/>
            <person name="Zhang T."/>
            <person name="Gao T."/>
            <person name="Zhang H."/>
        </authorList>
    </citation>
    <scope>NUCLEOTIDE SEQUENCE</scope>
    <source>
        <strain evidence="2">G02</strain>
    </source>
</reference>
<protein>
    <submittedName>
        <fullName evidence="2">Uncharacterized protein</fullName>
    </submittedName>
</protein>
<feature type="region of interest" description="Disordered" evidence="1">
    <location>
        <begin position="26"/>
        <end position="45"/>
    </location>
</feature>
<name>A0AAW2JXB0_SESRA</name>
<reference evidence="2" key="1">
    <citation type="submission" date="2020-06" db="EMBL/GenBank/DDBJ databases">
        <authorList>
            <person name="Li T."/>
            <person name="Hu X."/>
            <person name="Zhang T."/>
            <person name="Song X."/>
            <person name="Zhang H."/>
            <person name="Dai N."/>
            <person name="Sheng W."/>
            <person name="Hou X."/>
            <person name="Wei L."/>
        </authorList>
    </citation>
    <scope>NUCLEOTIDE SEQUENCE</scope>
    <source>
        <strain evidence="2">G02</strain>
        <tissue evidence="2">Leaf</tissue>
    </source>
</reference>